<keyword evidence="1" id="KW-0732">Signal</keyword>
<gene>
    <name evidence="3" type="ORF">H8R91_09510</name>
</gene>
<dbReference type="PROSITE" id="PS51766">
    <property type="entry name" value="DOCKERIN"/>
    <property type="match status" value="1"/>
</dbReference>
<reference evidence="3 4" key="1">
    <citation type="submission" date="2020-08" db="EMBL/GenBank/DDBJ databases">
        <title>Genome public.</title>
        <authorList>
            <person name="Liu C."/>
            <person name="Sun Q."/>
        </authorList>
    </citation>
    <scope>NUCLEOTIDE SEQUENCE [LARGE SCALE GENOMIC DNA]</scope>
    <source>
        <strain evidence="3 4">NSJ-71</strain>
    </source>
</reference>
<organism evidence="3 4">
    <name type="scientific">Ruminococcus intestinalis</name>
    <dbReference type="NCBI Taxonomy" id="2763066"/>
    <lineage>
        <taxon>Bacteria</taxon>
        <taxon>Bacillati</taxon>
        <taxon>Bacillota</taxon>
        <taxon>Clostridia</taxon>
        <taxon>Eubacteriales</taxon>
        <taxon>Oscillospiraceae</taxon>
        <taxon>Ruminococcus</taxon>
    </lineage>
</organism>
<feature type="domain" description="Dockerin" evidence="2">
    <location>
        <begin position="597"/>
        <end position="658"/>
    </location>
</feature>
<keyword evidence="3" id="KW-0418">Kinase</keyword>
<dbReference type="CDD" id="cd14256">
    <property type="entry name" value="Dockerin_I"/>
    <property type="match status" value="1"/>
</dbReference>
<evidence type="ECO:0000313" key="3">
    <source>
        <dbReference type="EMBL" id="MBC5728746.1"/>
    </source>
</evidence>
<evidence type="ECO:0000313" key="4">
    <source>
        <dbReference type="Proteomes" id="UP000636755"/>
    </source>
</evidence>
<keyword evidence="4" id="KW-1185">Reference proteome</keyword>
<protein>
    <submittedName>
        <fullName evidence="3">CotH kinase family protein</fullName>
    </submittedName>
</protein>
<comment type="caution">
    <text evidence="3">The sequence shown here is derived from an EMBL/GenBank/DDBJ whole genome shotgun (WGS) entry which is preliminary data.</text>
</comment>
<evidence type="ECO:0000259" key="2">
    <source>
        <dbReference type="PROSITE" id="PS51766"/>
    </source>
</evidence>
<dbReference type="Pfam" id="PF08757">
    <property type="entry name" value="CotH"/>
    <property type="match status" value="1"/>
</dbReference>
<dbReference type="InterPro" id="IPR014867">
    <property type="entry name" value="Spore_coat_CotH_CotH2/3/7"/>
</dbReference>
<dbReference type="InterPro" id="IPR016134">
    <property type="entry name" value="Dockerin_dom"/>
</dbReference>
<dbReference type="Proteomes" id="UP000636755">
    <property type="component" value="Unassembled WGS sequence"/>
</dbReference>
<dbReference type="Gene3D" id="1.10.1330.10">
    <property type="entry name" value="Dockerin domain"/>
    <property type="match status" value="1"/>
</dbReference>
<dbReference type="Pfam" id="PF00404">
    <property type="entry name" value="Dockerin_1"/>
    <property type="match status" value="1"/>
</dbReference>
<name>A0ABR7HMS0_9FIRM</name>
<sequence length="658" mass="73561">MKLAKIIAVGLSAVMLTTGFSVSALAAQTTESTVSTPGFKTYDALYAHAVLNSEDTQAWLRWQSVHDENFNEIDSNKKYFFLPSSANGEKVDIYNAYSSPITINGVTVDSHKSGSVPYNTNVEYKVNAGGKNFTLIFMKSTAESAVYINNDNADGNGTELITYLNRDKSNSASATAAIIDADGTIETADVKKIKGRGNSTWGKAKKPYNITFKDNVTIGSMDKCKKFSMLANYQDDSLSRNRFLYDLSDAVDMPYASDSRYVDFYSDGYYWGSYQMCQKIDTGKTNLLSDIDDKGYLNKDGSINENFQFVCEVDASATDDDYHFTSSSGNKITLKTPELAPGDKGYDEVKNYVKNKFDSFYNAIKNSTENLADYADVDSVTKIYLINELSKNWDSGVSSLYFTYKQDENGNWKFYGSPVWDYDNSLGNAKGVEWDLGNIGVNDYEQYSGWWCKYKDKGKNSNSTNNVMNLISRNKNVIKAAPQVWFEDFVPALKTFMSSGVSEGEIYSSDVYYNYLKGSAEMNYKSGWLLNTGSWIADHSKLNVATFDYSTGKYTVSNTVTKYSNNFDGMYNYCADWLTSRAAWLSNEMYADYEPSNPRIENDLNNDGILDVRDATALQLYIAESATLDIEGVKMADINKDGIIDVRDVTALQQIITQ</sequence>
<dbReference type="RefSeq" id="WP_186935810.1">
    <property type="nucleotide sequence ID" value="NZ_JACOPS010000004.1"/>
</dbReference>
<dbReference type="SUPFAM" id="SSF63446">
    <property type="entry name" value="Type I dockerin domain"/>
    <property type="match status" value="1"/>
</dbReference>
<feature type="chain" id="PRO_5047327085" evidence="1">
    <location>
        <begin position="27"/>
        <end position="658"/>
    </location>
</feature>
<accession>A0ABR7HMS0</accession>
<dbReference type="GO" id="GO:0016301">
    <property type="term" value="F:kinase activity"/>
    <property type="evidence" value="ECO:0007669"/>
    <property type="project" value="UniProtKB-KW"/>
</dbReference>
<dbReference type="InterPro" id="IPR002105">
    <property type="entry name" value="Dockerin_1_rpt"/>
</dbReference>
<feature type="signal peptide" evidence="1">
    <location>
        <begin position="1"/>
        <end position="26"/>
    </location>
</feature>
<dbReference type="InterPro" id="IPR036439">
    <property type="entry name" value="Dockerin_dom_sf"/>
</dbReference>
<dbReference type="EMBL" id="JACOPS010000004">
    <property type="protein sequence ID" value="MBC5728746.1"/>
    <property type="molecule type" value="Genomic_DNA"/>
</dbReference>
<keyword evidence="3" id="KW-0808">Transferase</keyword>
<evidence type="ECO:0000256" key="1">
    <source>
        <dbReference type="SAM" id="SignalP"/>
    </source>
</evidence>
<proteinExistence type="predicted"/>